<organism evidence="1 2">
    <name type="scientific">Bradyrhizobium erythrophlei</name>
    <dbReference type="NCBI Taxonomy" id="1437360"/>
    <lineage>
        <taxon>Bacteria</taxon>
        <taxon>Pseudomonadati</taxon>
        <taxon>Pseudomonadota</taxon>
        <taxon>Alphaproteobacteria</taxon>
        <taxon>Hyphomicrobiales</taxon>
        <taxon>Nitrobacteraceae</taxon>
        <taxon>Bradyrhizobium</taxon>
    </lineage>
</organism>
<sequence>MPVLADHRIETVHHYAPLHYLIFIARSRSILSKPSLHKAGFTTRHLRSMSHGQDIARGFGSYSHLTIDARPRILRAKLAAGFPHIAINIPASEIDAVPFSLCRFNVAMTRQLRRGGKEGFPESRTNGRYYAGHQIPIARTDADKSAMLQKHLHENTMIEVLVHGDFNLPDETFVSCFSDEDASIARRMLSSLKCKWRVTGEKPPGPYPRDNTHVGAVIDFIQKAESDPDWRGNGLEFDRLKPK</sequence>
<dbReference type="EMBL" id="LT670817">
    <property type="protein sequence ID" value="SHI17025.1"/>
    <property type="molecule type" value="Genomic_DNA"/>
</dbReference>
<evidence type="ECO:0000313" key="2">
    <source>
        <dbReference type="Proteomes" id="UP000189796"/>
    </source>
</evidence>
<reference evidence="1 2" key="1">
    <citation type="submission" date="2016-11" db="EMBL/GenBank/DDBJ databases">
        <authorList>
            <person name="Jaros S."/>
            <person name="Januszkiewicz K."/>
            <person name="Wedrychowicz H."/>
        </authorList>
    </citation>
    <scope>NUCLEOTIDE SEQUENCE [LARGE SCALE GENOMIC DNA]</scope>
    <source>
        <strain evidence="1 2">GAS138</strain>
    </source>
</reference>
<evidence type="ECO:0000313" key="1">
    <source>
        <dbReference type="EMBL" id="SHI17025.1"/>
    </source>
</evidence>
<dbReference type="OrthoDB" id="9918310at2"/>
<dbReference type="AlphaFoldDB" id="A0A1M5YYI4"/>
<protein>
    <submittedName>
        <fullName evidence="1">Uncharacterized protein</fullName>
    </submittedName>
</protein>
<name>A0A1M5YYI4_9BRAD</name>
<gene>
    <name evidence="1" type="ORF">SAMN05443248_8970</name>
</gene>
<accession>A0A1M5YYI4</accession>
<dbReference type="RefSeq" id="WP_079606898.1">
    <property type="nucleotide sequence ID" value="NZ_LT670817.1"/>
</dbReference>
<proteinExistence type="predicted"/>
<dbReference type="Proteomes" id="UP000189796">
    <property type="component" value="Chromosome I"/>
</dbReference>